<name>A0A0L8SMM7_VIBPH</name>
<dbReference type="OrthoDB" id="5814101at2"/>
<dbReference type="STRING" id="670.ACZ92_12875"/>
<dbReference type="RefSeq" id="WP_005455999.1">
    <property type="nucleotide sequence ID" value="NZ_CAMFGX010000007.1"/>
</dbReference>
<evidence type="ECO:0000313" key="2">
    <source>
        <dbReference type="EMBL" id="OXE34132.1"/>
    </source>
</evidence>
<protein>
    <submittedName>
        <fullName evidence="2">Uncharacterized protein</fullName>
    </submittedName>
</protein>
<dbReference type="Proteomes" id="UP001253193">
    <property type="component" value="Unassembled WGS sequence"/>
</dbReference>
<evidence type="ECO:0000313" key="3">
    <source>
        <dbReference type="Proteomes" id="UP000214596"/>
    </source>
</evidence>
<accession>A0A0L8SMM7</accession>
<organism evidence="2 3">
    <name type="scientific">Vibrio parahaemolyticus</name>
    <dbReference type="NCBI Taxonomy" id="670"/>
    <lineage>
        <taxon>Bacteria</taxon>
        <taxon>Pseudomonadati</taxon>
        <taxon>Pseudomonadota</taxon>
        <taxon>Gammaproteobacteria</taxon>
        <taxon>Vibrionales</taxon>
        <taxon>Vibrionaceae</taxon>
        <taxon>Vibrio</taxon>
    </lineage>
</organism>
<dbReference type="AlphaFoldDB" id="A0A0L8SMM7"/>
<dbReference type="Proteomes" id="UP000214596">
    <property type="component" value="Unassembled WGS sequence"/>
</dbReference>
<sequence>MKKQQGAAALLVVSVLLVAALMMSLGSYKSLFYQIKRANNQIEARQEHWRAEGGLECVYSKTKINKTLPTNVNDCITAMGLDALTYSSGSSSLVTSTIGNREIKKTIKLPTSSGAGAIKSKSDLVINGSYTSSPDPSKSLGNNLWECTSVLYYNFFYATSVSTFHPYQLSDKPYSSFPDSPAGQEQKCASTHYSWGTSVAASESDYRQSSDMDPFKDVFDVPRSEWFDVMSDNSLFGYVPLSLNSMKLNSKADLPSPVFNETCAEGIVSNIENGKDLIWVYGGCEINTADFTSIKNAIDNSLGGSGIILVVQDGIFSTIGTQDFKGMLYHFISPLYTEPTTGATFDFTDWSGSANDAALDGVIAALKTTVPMEKTKVGYFQHGAFNPLGGFVMDAPGTFALFNAALSFQYNRDVIEEPQEKLKKAHWKKGSWNDL</sequence>
<dbReference type="EMBL" id="JAUHGG010000009">
    <property type="protein sequence ID" value="MDS1823377.1"/>
    <property type="molecule type" value="Genomic_DNA"/>
</dbReference>
<evidence type="ECO:0000313" key="1">
    <source>
        <dbReference type="EMBL" id="MDS1823377.1"/>
    </source>
</evidence>
<proteinExistence type="predicted"/>
<comment type="caution">
    <text evidence="2">The sequence shown here is derived from an EMBL/GenBank/DDBJ whole genome shotgun (WGS) entry which is preliminary data.</text>
</comment>
<reference evidence="1" key="2">
    <citation type="submission" date="2023-06" db="EMBL/GenBank/DDBJ databases">
        <title>Genomic Diversity of Vibrio spp. and Metagenomic Analysis of Pathogens in Florida Gulf Coastal Waters Following Hurricane Ian.</title>
        <authorList>
            <person name="Brumfield K.D."/>
        </authorList>
    </citation>
    <scope>NUCLEOTIDE SEQUENCE</scope>
    <source>
        <strain evidence="1">WBS2B-138</strain>
    </source>
</reference>
<dbReference type="EMBL" id="NIXT01000123">
    <property type="protein sequence ID" value="OXE34132.1"/>
    <property type="molecule type" value="Genomic_DNA"/>
</dbReference>
<dbReference type="GeneID" id="1188134"/>
<gene>
    <name evidence="2" type="ORF">CA163_03855</name>
    <name evidence="1" type="ORF">QX249_22280</name>
</gene>
<reference evidence="2 3" key="1">
    <citation type="journal article" date="2017" name="Appl. Environ. Microbiol.">
        <title>Parallel evolution of two clades of a major Atlantic endemic Vibrio parahaemolyticus pathogen lineage by independent acquisition of related pathogenicity islands.</title>
        <authorList>
            <person name="Xu F."/>
            <person name="Gonzalez-Escalona N."/>
            <person name="Drees K.P."/>
            <person name="Sebra R.P."/>
            <person name="Cooper V.S."/>
            <person name="Jones S.H."/>
            <person name="Whistler C.A."/>
        </authorList>
    </citation>
    <scope>NUCLEOTIDE SEQUENCE [LARGE SCALE GENOMIC DNA]</scope>
    <source>
        <strain evidence="2 3">MAVP-3</strain>
    </source>
</reference>
<dbReference type="OMA" id="WKKGSWN"/>